<evidence type="ECO:0000259" key="11">
    <source>
        <dbReference type="Pfam" id="PF00136"/>
    </source>
</evidence>
<dbReference type="EMBL" id="KR584663">
    <property type="protein sequence ID" value="AKN63389.1"/>
    <property type="molecule type" value="Genomic_DNA"/>
</dbReference>
<keyword evidence="5" id="KW-0548">Nucleotidyltransferase</keyword>
<dbReference type="InterPro" id="IPR023211">
    <property type="entry name" value="DNA_pol_palm_dom_sf"/>
</dbReference>
<protein>
    <recommendedName>
        <fullName evidence="3">DNA-directed DNA polymerase</fullName>
        <ecNumber evidence="3">2.7.7.7</ecNumber>
    </recommendedName>
</protein>
<dbReference type="OrthoDB" id="165at10239"/>
<sequence length="1145" mass="133061">MDDDYLYCDYDEIDIPPIIRSSPKRKLYDEHETTPVLKKERDNSSVEKDGECSSKYKKEPVCETSEDFEVCSNLLEKVVKSDRETAHYSANCVFKITKLHYSSSFLYIFLTGNDNVQYYFKTYCPIYSYKLCTHRFQSCRFNCQSYKSLVVTGLKSRECHRVNVIKMERSKCSGEKYLLDEMCNDVNRVQMQTGIYEGDYVRFKDGITVDENGCATGAVSELVKVTMEELTQPIDPIVGSYDLETFTDGMRFSNSEVDPIITISYVLRKQNNNMSRYCFINTNGKRFRLNDVYLANAEYCDGKVIVAPFNNERDMLVTFLEVLWRTNPDEILDYNGDKFDIPYIIGRMKKLNIDEQFIQRYDLPKVSFKVTNIRTKFGYGFNSHSMVYYNHLDIYQFIKSSYDASKMENMKLDTAATFYLNVGKVELSVKEMMTLYHEGSFGKVVKYNVRDSILPLEIFFKCQVANKLYADAGIMYLCRDDYLRTISHKINLALFSRSIYNRNENGDADPYFYNKFDLNKIMGRKKSMARVNDDDDDDGQEAAAAEEEGEEIDFTNLSRSHVPLHLIPPDARKLCPLKTRMKYTGGKVLSPNPGYYETTFTLDFSQLYTSIMIYITACLSNLFFGSDGYLYLQHNENAVTTKFLKEMASKRAIWKQEMKKHAPGSFTYNLYDSWQNAAKLVCNSQYGWFGMFCKPLANLITQIGREKLGEAKEKIECLSGNEEIMKKWNLTKMKLSVVYGDTDSNFVAIDLEPEEFKRLGVDGLKKMILQDILTPVNAVWGGSFKMELENIMKCMLIKGKKMYMCLKENGSLYKRGFNVKKDSPPFLRIIFDNVIKRILTNHSLDCVLKNMLSELKTKRDEFCAKNCDQYSFSQTLNEDKKTTIAYKLYMELKESSNTKYIPASGDRIPYILEDKRSNNVKDKAWPTQLFEDQNPSWNKHLGIVCTFLNDIMSMLRNDTLFVYTFQIICDYYQKDQVYDIVYPVLKVMTQSKIKDIMCKELNVKDKKKLDEKQMEDCFERGVHKYIHTHEFTMSKTPPKYRINVEGFNDDCPACNGRGISAVKKNMSLELIENEVSKKGKKKIVNKVEEKQAVVVDKKKLVKEEVVILKKRKEKKSVVGGKTKLIDKYDLKEEDEWWLKPKNKGN</sequence>
<evidence type="ECO:0000256" key="8">
    <source>
        <dbReference type="ARBA" id="ARBA00023125"/>
    </source>
</evidence>
<comment type="function">
    <text evidence="1">Replicates the viral genome, host DNA polymerases cannot substitute for the viral enzyme in this process.</text>
</comment>
<organismHost>
    <name type="scientific">Agrotis segetum</name>
    <name type="common">Turnip moth</name>
    <dbReference type="NCBI Taxonomy" id="47767"/>
</organismHost>
<dbReference type="GO" id="GO:0006261">
    <property type="term" value="P:DNA-templated DNA replication"/>
    <property type="evidence" value="ECO:0007669"/>
    <property type="project" value="TreeGrafter"/>
</dbReference>
<reference evidence="13" key="1">
    <citation type="journal article" date="2014" name="Arch. Virol.">
        <title>Complete genome sequence of Agrotis segetum granulovirus Shanghai strain.</title>
        <authorList>
            <person name="Zhang X."/>
            <person name="Liang Z."/>
            <person name="Yin X."/>
            <person name="Wang J."/>
            <person name="Shao X."/>
        </authorList>
    </citation>
    <scope>NUCLEOTIDE SEQUENCE</scope>
    <source>
        <strain evidence="13">L1</strain>
    </source>
</reference>
<dbReference type="InterPro" id="IPR006133">
    <property type="entry name" value="DNA-dir_DNA_pol_B_exonuc"/>
</dbReference>
<keyword evidence="4" id="KW-0808">Transferase</keyword>
<dbReference type="GO" id="GO:0039693">
    <property type="term" value="P:viral DNA genome replication"/>
    <property type="evidence" value="ECO:0007669"/>
    <property type="project" value="UniProtKB-KW"/>
</dbReference>
<dbReference type="InterPro" id="IPR006172">
    <property type="entry name" value="DNA-dir_DNA_pol_B"/>
</dbReference>
<evidence type="ECO:0000256" key="5">
    <source>
        <dbReference type="ARBA" id="ARBA00022695"/>
    </source>
</evidence>
<dbReference type="Gene3D" id="1.10.287.690">
    <property type="entry name" value="Helix hairpin bin"/>
    <property type="match status" value="1"/>
</dbReference>
<dbReference type="Proteomes" id="UP000232958">
    <property type="component" value="Segment"/>
</dbReference>
<evidence type="ECO:0000256" key="7">
    <source>
        <dbReference type="ARBA" id="ARBA00023109"/>
    </source>
</evidence>
<evidence type="ECO:0000256" key="4">
    <source>
        <dbReference type="ARBA" id="ARBA00022679"/>
    </source>
</evidence>
<reference evidence="14 15" key="2">
    <citation type="submission" date="2015-05" db="EMBL/GenBank/DDBJ databases">
        <title>Complete Sequence of an Agrotis segetum granulovirus isolate from Europe.</title>
        <authorList>
            <person name="Gueli Alletti G."/>
            <person name="Wennmann J.T."/>
            <person name="Jehle J.A."/>
        </authorList>
    </citation>
    <scope>NUCLEOTIDE SEQUENCE [LARGE SCALE GENOMIC DNA]</scope>
    <source>
        <strain evidence="14 15">DA</strain>
    </source>
</reference>
<comment type="similarity">
    <text evidence="2">Belongs to the DNA polymerase type-B family.</text>
</comment>
<accession>A0A023MHF9</accession>
<dbReference type="Pfam" id="PF00136">
    <property type="entry name" value="DNA_pol_B"/>
    <property type="match status" value="1"/>
</dbReference>
<evidence type="ECO:0000256" key="1">
    <source>
        <dbReference type="ARBA" id="ARBA00002701"/>
    </source>
</evidence>
<dbReference type="EMBL" id="KC994902">
    <property type="protein sequence ID" value="AHN92151.1"/>
    <property type="molecule type" value="Genomic_DNA"/>
</dbReference>
<evidence type="ECO:0000259" key="12">
    <source>
        <dbReference type="Pfam" id="PF03104"/>
    </source>
</evidence>
<dbReference type="Gene3D" id="1.10.132.60">
    <property type="entry name" value="DNA polymerase family B, C-terminal domain"/>
    <property type="match status" value="1"/>
</dbReference>
<evidence type="ECO:0000256" key="10">
    <source>
        <dbReference type="SAM" id="MobiDB-lite"/>
    </source>
</evidence>
<organism evidence="13">
    <name type="scientific">Agrotis segetum granulosis virus</name>
    <name type="common">AsGV</name>
    <name type="synonym">Agrotis segetum granulovirus</name>
    <dbReference type="NCBI Taxonomy" id="10464"/>
    <lineage>
        <taxon>Viruses</taxon>
        <taxon>Viruses incertae sedis</taxon>
        <taxon>Naldaviricetes</taxon>
        <taxon>Lefavirales</taxon>
        <taxon>Baculoviridae</taxon>
        <taxon>Betabaculovirus</taxon>
        <taxon>Betabaculovirus agsegetum</taxon>
    </lineage>
</organism>
<dbReference type="EC" id="2.7.7.7" evidence="3"/>
<dbReference type="Pfam" id="PF03104">
    <property type="entry name" value="DNA_pol_B_exo1"/>
    <property type="match status" value="1"/>
</dbReference>
<keyword evidence="7" id="KW-1194">Viral DNA replication</keyword>
<evidence type="ECO:0000313" key="14">
    <source>
        <dbReference type="EMBL" id="AKN63389.1"/>
    </source>
</evidence>
<keyword evidence="7" id="KW-0235">DNA replication</keyword>
<dbReference type="PRINTS" id="PR00106">
    <property type="entry name" value="DNAPOLB"/>
</dbReference>
<dbReference type="SMART" id="SM00486">
    <property type="entry name" value="POLBc"/>
    <property type="match status" value="1"/>
</dbReference>
<dbReference type="SUPFAM" id="SSF56672">
    <property type="entry name" value="DNA/RNA polymerases"/>
    <property type="match status" value="1"/>
</dbReference>
<dbReference type="InterPro" id="IPR006134">
    <property type="entry name" value="DNA-dir_DNA_pol_B_multi_dom"/>
</dbReference>
<evidence type="ECO:0000256" key="2">
    <source>
        <dbReference type="ARBA" id="ARBA00005755"/>
    </source>
</evidence>
<evidence type="ECO:0000256" key="6">
    <source>
        <dbReference type="ARBA" id="ARBA00022932"/>
    </source>
</evidence>
<dbReference type="InterPro" id="IPR050240">
    <property type="entry name" value="DNA_pol_type-B"/>
</dbReference>
<gene>
    <name evidence="13" type="ORF">AsGV112</name>
    <name evidence="14" type="ORF">AsGV115</name>
</gene>
<dbReference type="GO" id="GO:0000166">
    <property type="term" value="F:nucleotide binding"/>
    <property type="evidence" value="ECO:0007669"/>
    <property type="project" value="InterPro"/>
</dbReference>
<comment type="catalytic activity">
    <reaction evidence="9">
        <text>DNA(n) + a 2'-deoxyribonucleoside 5'-triphosphate = DNA(n+1) + diphosphate</text>
        <dbReference type="Rhea" id="RHEA:22508"/>
        <dbReference type="Rhea" id="RHEA-COMP:17339"/>
        <dbReference type="Rhea" id="RHEA-COMP:17340"/>
        <dbReference type="ChEBI" id="CHEBI:33019"/>
        <dbReference type="ChEBI" id="CHEBI:61560"/>
        <dbReference type="ChEBI" id="CHEBI:173112"/>
        <dbReference type="EC" id="2.7.7.7"/>
    </reaction>
</comment>
<feature type="domain" description="DNA-directed DNA polymerase family B multifunctional" evidence="11">
    <location>
        <begin position="580"/>
        <end position="927"/>
    </location>
</feature>
<dbReference type="PANTHER" id="PTHR10322:SF23">
    <property type="entry name" value="DNA POLYMERASE DELTA CATALYTIC SUBUNIT"/>
    <property type="match status" value="1"/>
</dbReference>
<dbReference type="Gene3D" id="3.90.1600.10">
    <property type="entry name" value="Palm domain of DNA polymerase"/>
    <property type="match status" value="1"/>
</dbReference>
<evidence type="ECO:0000313" key="15">
    <source>
        <dbReference type="Proteomes" id="UP000232958"/>
    </source>
</evidence>
<keyword evidence="6" id="KW-0239">DNA-directed DNA polymerase</keyword>
<keyword evidence="15" id="KW-1185">Reference proteome</keyword>
<dbReference type="SUPFAM" id="SSF53098">
    <property type="entry name" value="Ribonuclease H-like"/>
    <property type="match status" value="1"/>
</dbReference>
<keyword evidence="8" id="KW-0238">DNA-binding</keyword>
<evidence type="ECO:0000256" key="9">
    <source>
        <dbReference type="ARBA" id="ARBA00049244"/>
    </source>
</evidence>
<proteinExistence type="inferred from homology"/>
<dbReference type="GO" id="GO:0003677">
    <property type="term" value="F:DNA binding"/>
    <property type="evidence" value="ECO:0007669"/>
    <property type="project" value="UniProtKB-KW"/>
</dbReference>
<feature type="compositionally biased region" description="Acidic residues" evidence="10">
    <location>
        <begin position="533"/>
        <end position="550"/>
    </location>
</feature>
<dbReference type="InterPro" id="IPR043502">
    <property type="entry name" value="DNA/RNA_pol_sf"/>
</dbReference>
<dbReference type="GO" id="GO:0003887">
    <property type="term" value="F:DNA-directed DNA polymerase activity"/>
    <property type="evidence" value="ECO:0007669"/>
    <property type="project" value="UniProtKB-KW"/>
</dbReference>
<dbReference type="InterPro" id="IPR012337">
    <property type="entry name" value="RNaseH-like_sf"/>
</dbReference>
<evidence type="ECO:0000256" key="3">
    <source>
        <dbReference type="ARBA" id="ARBA00012417"/>
    </source>
</evidence>
<dbReference type="Gene3D" id="3.30.420.10">
    <property type="entry name" value="Ribonuclease H-like superfamily/Ribonuclease H"/>
    <property type="match status" value="1"/>
</dbReference>
<feature type="region of interest" description="Disordered" evidence="10">
    <location>
        <begin position="529"/>
        <end position="550"/>
    </location>
</feature>
<dbReference type="InterPro" id="IPR036397">
    <property type="entry name" value="RNaseH_sf"/>
</dbReference>
<name>A0A023MHF9_GVAS</name>
<dbReference type="PANTHER" id="PTHR10322">
    <property type="entry name" value="DNA POLYMERASE CATALYTIC SUBUNIT"/>
    <property type="match status" value="1"/>
</dbReference>
<evidence type="ECO:0000313" key="13">
    <source>
        <dbReference type="EMBL" id="AHN92151.1"/>
    </source>
</evidence>
<dbReference type="InterPro" id="IPR042087">
    <property type="entry name" value="DNA_pol_B_thumb"/>
</dbReference>
<feature type="domain" description="DNA-directed DNA polymerase family B exonuclease" evidence="12">
    <location>
        <begin position="235"/>
        <end position="414"/>
    </location>
</feature>